<dbReference type="RefSeq" id="WP_258809916.1">
    <property type="nucleotide sequence ID" value="NZ_JANUGU010000001.1"/>
</dbReference>
<evidence type="ECO:0008006" key="4">
    <source>
        <dbReference type="Google" id="ProtNLM"/>
    </source>
</evidence>
<reference evidence="2 3" key="1">
    <citation type="submission" date="2022-08" db="EMBL/GenBank/DDBJ databases">
        <title>Reclassification of Massilia species as members of the genera Telluria, Duganella, Pseudoduganella, Mokoshia gen. nov. and Zemynaea gen. nov. using orthogonal and non-orthogonal genome-based approaches.</title>
        <authorList>
            <person name="Bowman J.P."/>
        </authorList>
    </citation>
    <scope>NUCLEOTIDE SEQUENCE [LARGE SCALE GENOMIC DNA]</scope>
    <source>
        <strain evidence="2 3">JCM 31606</strain>
    </source>
</reference>
<name>A0ABT2CRZ6_9BURK</name>
<keyword evidence="3" id="KW-1185">Reference proteome</keyword>
<keyword evidence="1" id="KW-0472">Membrane</keyword>
<evidence type="ECO:0000313" key="2">
    <source>
        <dbReference type="EMBL" id="MCS0656737.1"/>
    </source>
</evidence>
<comment type="caution">
    <text evidence="2">The sequence shown here is derived from an EMBL/GenBank/DDBJ whole genome shotgun (WGS) entry which is preliminary data.</text>
</comment>
<evidence type="ECO:0000256" key="1">
    <source>
        <dbReference type="SAM" id="Phobius"/>
    </source>
</evidence>
<feature type="transmembrane region" description="Helical" evidence="1">
    <location>
        <begin position="44"/>
        <end position="63"/>
    </location>
</feature>
<gene>
    <name evidence="2" type="ORF">NX778_01495</name>
</gene>
<keyword evidence="1" id="KW-0812">Transmembrane</keyword>
<accession>A0ABT2CRZ6</accession>
<evidence type="ECO:0000313" key="3">
    <source>
        <dbReference type="Proteomes" id="UP001204621"/>
    </source>
</evidence>
<dbReference type="Pfam" id="PF07254">
    <property type="entry name" value="Cpta_toxin"/>
    <property type="match status" value="1"/>
</dbReference>
<dbReference type="InterPro" id="IPR009883">
    <property type="entry name" value="YgfX"/>
</dbReference>
<keyword evidence="1" id="KW-1133">Transmembrane helix</keyword>
<dbReference type="EMBL" id="JANUGU010000001">
    <property type="protein sequence ID" value="MCS0656737.1"/>
    <property type="molecule type" value="Genomic_DNA"/>
</dbReference>
<proteinExistence type="predicted"/>
<protein>
    <recommendedName>
        <fullName evidence="4">Flagellar hook-length control protein</fullName>
    </recommendedName>
</protein>
<organism evidence="2 3">
    <name type="scientific">Massilia terrae</name>
    <dbReference type="NCBI Taxonomy" id="1811224"/>
    <lineage>
        <taxon>Bacteria</taxon>
        <taxon>Pseudomonadati</taxon>
        <taxon>Pseudomonadota</taxon>
        <taxon>Betaproteobacteria</taxon>
        <taxon>Burkholderiales</taxon>
        <taxon>Oxalobacteraceae</taxon>
        <taxon>Telluria group</taxon>
        <taxon>Massilia</taxon>
    </lineage>
</organism>
<dbReference type="Proteomes" id="UP001204621">
    <property type="component" value="Unassembled WGS sequence"/>
</dbReference>
<sequence>MSIAVSAVVVPSRRLRALVFFFGGCNAAAGLALAFSPGARFQCAPLCSALFLVAAAFLLHAAARRTKTRRIDISGLGQLRLAVQQGVGQGGAQDAAVPVTVAPGSTVWPQLLLLLLRAPDGGLTVLPVLRDSVTPQQFRALAVAVRAADAGSGDAAGRGFAQ</sequence>